<dbReference type="EMBL" id="MU854393">
    <property type="protein sequence ID" value="KAK4039748.1"/>
    <property type="molecule type" value="Genomic_DNA"/>
</dbReference>
<gene>
    <name evidence="1" type="ORF">C8A01DRAFT_36285</name>
</gene>
<comment type="caution">
    <text evidence="1">The sequence shown here is derived from an EMBL/GenBank/DDBJ whole genome shotgun (WGS) entry which is preliminary data.</text>
</comment>
<protein>
    <submittedName>
        <fullName evidence="1">Uncharacterized protein</fullName>
    </submittedName>
</protein>
<proteinExistence type="predicted"/>
<accession>A0AAN6PGM8</accession>
<name>A0AAN6PGM8_9PEZI</name>
<organism evidence="1 2">
    <name type="scientific">Parachaetomium inaequale</name>
    <dbReference type="NCBI Taxonomy" id="2588326"/>
    <lineage>
        <taxon>Eukaryota</taxon>
        <taxon>Fungi</taxon>
        <taxon>Dikarya</taxon>
        <taxon>Ascomycota</taxon>
        <taxon>Pezizomycotina</taxon>
        <taxon>Sordariomycetes</taxon>
        <taxon>Sordariomycetidae</taxon>
        <taxon>Sordariales</taxon>
        <taxon>Chaetomiaceae</taxon>
        <taxon>Parachaetomium</taxon>
    </lineage>
</organism>
<evidence type="ECO:0000313" key="2">
    <source>
        <dbReference type="Proteomes" id="UP001303115"/>
    </source>
</evidence>
<keyword evidence="2" id="KW-1185">Reference proteome</keyword>
<sequence>MGVKIGTCSLCRSVIETSLQNAGFLNYDMTTKNGKTVITVNIADSPKTWPKDSLRAMCWRQLSLDFYYHQQARKGDMICCSNYEWPSQHIQWTV</sequence>
<evidence type="ECO:0000313" key="1">
    <source>
        <dbReference type="EMBL" id="KAK4039748.1"/>
    </source>
</evidence>
<dbReference type="AlphaFoldDB" id="A0AAN6PGM8"/>
<reference evidence="2" key="1">
    <citation type="journal article" date="2023" name="Mol. Phylogenet. Evol.">
        <title>Genome-scale phylogeny and comparative genomics of the fungal order Sordariales.</title>
        <authorList>
            <person name="Hensen N."/>
            <person name="Bonometti L."/>
            <person name="Westerberg I."/>
            <person name="Brannstrom I.O."/>
            <person name="Guillou S."/>
            <person name="Cros-Aarteil S."/>
            <person name="Calhoun S."/>
            <person name="Haridas S."/>
            <person name="Kuo A."/>
            <person name="Mondo S."/>
            <person name="Pangilinan J."/>
            <person name="Riley R."/>
            <person name="LaButti K."/>
            <person name="Andreopoulos B."/>
            <person name="Lipzen A."/>
            <person name="Chen C."/>
            <person name="Yan M."/>
            <person name="Daum C."/>
            <person name="Ng V."/>
            <person name="Clum A."/>
            <person name="Steindorff A."/>
            <person name="Ohm R.A."/>
            <person name="Martin F."/>
            <person name="Silar P."/>
            <person name="Natvig D.O."/>
            <person name="Lalanne C."/>
            <person name="Gautier V."/>
            <person name="Ament-Velasquez S.L."/>
            <person name="Kruys A."/>
            <person name="Hutchinson M.I."/>
            <person name="Powell A.J."/>
            <person name="Barry K."/>
            <person name="Miller A.N."/>
            <person name="Grigoriev I.V."/>
            <person name="Debuchy R."/>
            <person name="Gladieux P."/>
            <person name="Hiltunen Thoren M."/>
            <person name="Johannesson H."/>
        </authorList>
    </citation>
    <scope>NUCLEOTIDE SEQUENCE [LARGE SCALE GENOMIC DNA]</scope>
    <source>
        <strain evidence="2">CBS 284.82</strain>
    </source>
</reference>
<dbReference type="Proteomes" id="UP001303115">
    <property type="component" value="Unassembled WGS sequence"/>
</dbReference>